<keyword evidence="3" id="KW-1185">Reference proteome</keyword>
<name>A0A0L7R2J0_9HYME</name>
<organism evidence="2 3">
    <name type="scientific">Habropoda laboriosa</name>
    <dbReference type="NCBI Taxonomy" id="597456"/>
    <lineage>
        <taxon>Eukaryota</taxon>
        <taxon>Metazoa</taxon>
        <taxon>Ecdysozoa</taxon>
        <taxon>Arthropoda</taxon>
        <taxon>Hexapoda</taxon>
        <taxon>Insecta</taxon>
        <taxon>Pterygota</taxon>
        <taxon>Neoptera</taxon>
        <taxon>Endopterygota</taxon>
        <taxon>Hymenoptera</taxon>
        <taxon>Apocrita</taxon>
        <taxon>Aculeata</taxon>
        <taxon>Apoidea</taxon>
        <taxon>Anthophila</taxon>
        <taxon>Apidae</taxon>
        <taxon>Habropoda</taxon>
    </lineage>
</organism>
<protein>
    <submittedName>
        <fullName evidence="2">Uncharacterized protein</fullName>
    </submittedName>
</protein>
<evidence type="ECO:0000313" key="2">
    <source>
        <dbReference type="EMBL" id="KOC65095.1"/>
    </source>
</evidence>
<proteinExistence type="predicted"/>
<feature type="region of interest" description="Disordered" evidence="1">
    <location>
        <begin position="40"/>
        <end position="70"/>
    </location>
</feature>
<dbReference type="EMBL" id="KQ414666">
    <property type="protein sequence ID" value="KOC65095.1"/>
    <property type="molecule type" value="Genomic_DNA"/>
</dbReference>
<sequence>MAQQQHTCEKKVKKEPRFEENFFLHGETFDLNSNKYKSETIDERRTENNVNGSLPWKGDQDSTRKDVRAR</sequence>
<feature type="compositionally biased region" description="Basic and acidic residues" evidence="1">
    <location>
        <begin position="58"/>
        <end position="70"/>
    </location>
</feature>
<evidence type="ECO:0000313" key="3">
    <source>
        <dbReference type="Proteomes" id="UP000053825"/>
    </source>
</evidence>
<accession>A0A0L7R2J0</accession>
<dbReference type="Proteomes" id="UP000053825">
    <property type="component" value="Unassembled WGS sequence"/>
</dbReference>
<dbReference type="AlphaFoldDB" id="A0A0L7R2J0"/>
<gene>
    <name evidence="2" type="ORF">WH47_04685</name>
</gene>
<evidence type="ECO:0000256" key="1">
    <source>
        <dbReference type="SAM" id="MobiDB-lite"/>
    </source>
</evidence>
<reference evidence="2 3" key="1">
    <citation type="submission" date="2015-07" db="EMBL/GenBank/DDBJ databases">
        <title>The genome of Habropoda laboriosa.</title>
        <authorList>
            <person name="Pan H."/>
            <person name="Kapheim K."/>
        </authorList>
    </citation>
    <scope>NUCLEOTIDE SEQUENCE [LARGE SCALE GENOMIC DNA]</scope>
    <source>
        <strain evidence="2">0110345459</strain>
    </source>
</reference>